<accession>A0A1B6LKF1</accession>
<feature type="region of interest" description="Disordered" evidence="2">
    <location>
        <begin position="219"/>
        <end position="325"/>
    </location>
</feature>
<feature type="compositionally biased region" description="Acidic residues" evidence="2">
    <location>
        <begin position="276"/>
        <end position="313"/>
    </location>
</feature>
<reference evidence="3" key="1">
    <citation type="submission" date="2015-11" db="EMBL/GenBank/DDBJ databases">
        <title>De novo transcriptome assembly of four potential Pierce s Disease insect vectors from Arizona vineyards.</title>
        <authorList>
            <person name="Tassone E.E."/>
        </authorList>
    </citation>
    <scope>NUCLEOTIDE SEQUENCE</scope>
</reference>
<feature type="compositionally biased region" description="Basic and acidic residues" evidence="2">
    <location>
        <begin position="107"/>
        <end position="119"/>
    </location>
</feature>
<feature type="coiled-coil region" evidence="1">
    <location>
        <begin position="533"/>
        <end position="568"/>
    </location>
</feature>
<dbReference type="AlphaFoldDB" id="A0A1B6LKF1"/>
<protein>
    <submittedName>
        <fullName evidence="3">Uncharacterized protein</fullName>
    </submittedName>
</protein>
<name>A0A1B6LKF1_9HEMI</name>
<organism evidence="3">
    <name type="scientific">Graphocephala atropunctata</name>
    <dbReference type="NCBI Taxonomy" id="36148"/>
    <lineage>
        <taxon>Eukaryota</taxon>
        <taxon>Metazoa</taxon>
        <taxon>Ecdysozoa</taxon>
        <taxon>Arthropoda</taxon>
        <taxon>Hexapoda</taxon>
        <taxon>Insecta</taxon>
        <taxon>Pterygota</taxon>
        <taxon>Neoptera</taxon>
        <taxon>Paraneoptera</taxon>
        <taxon>Hemiptera</taxon>
        <taxon>Auchenorrhyncha</taxon>
        <taxon>Membracoidea</taxon>
        <taxon>Cicadellidae</taxon>
        <taxon>Cicadellinae</taxon>
        <taxon>Cicadellini</taxon>
        <taxon>Graphocephala</taxon>
    </lineage>
</organism>
<evidence type="ECO:0000313" key="3">
    <source>
        <dbReference type="EMBL" id="JAT24182.1"/>
    </source>
</evidence>
<evidence type="ECO:0000256" key="1">
    <source>
        <dbReference type="SAM" id="Coils"/>
    </source>
</evidence>
<feature type="region of interest" description="Disordered" evidence="2">
    <location>
        <begin position="1"/>
        <end position="184"/>
    </location>
</feature>
<feature type="compositionally biased region" description="Acidic residues" evidence="2">
    <location>
        <begin position="232"/>
        <end position="255"/>
    </location>
</feature>
<dbReference type="EMBL" id="GEBQ01015795">
    <property type="protein sequence ID" value="JAT24182.1"/>
    <property type="molecule type" value="Transcribed_RNA"/>
</dbReference>
<evidence type="ECO:0000256" key="2">
    <source>
        <dbReference type="SAM" id="MobiDB-lite"/>
    </source>
</evidence>
<proteinExistence type="predicted"/>
<sequence>MFSFFKRGKSKDDGEKKEKSKEKSSYSPFAKRSDPKKEPPPVTQSVRPSSSSDSSLNLGIADIQASKELSKLPQDTPVPNVNTDSQHTNNTPHSNSGEGVQTQTGTPDDRSLIPKDEQRYSLAPVELPTLAESPSPRPSPVASEDDGCRTEDSVASDVFERAGSNTSNGSGDRTDSDNVFKTAPNTPVLSKHLTVVSSEVVIDLPDLAHLVEHLSEDLRGPLGANLDFPSADGEENGDAEPEPVVEVPGPEEDDPYLPMERKICEGMSHSPGELYDIAEEEMSEEEEEDEQSEDEEEEEEEDAEDDEDDEEDSGNVTQPTIEEEYPEEIVKRNFVNQEAQIQERVGDLTARLCERELESNKLLCQIDELQHDVMVKTGGMDRLQAELNAAHKESEFVRKRLRKLEEDLDSFKHKNTELTEELQKRSGEMNESDGFDWNHLLELEEQVKELTARVKDLESQLETVRLERDRLEKEARELEVEREEERRIVQEALDEATAEKEAIQARFEKDFEKLRTVNTDREQQLLDDFEWKLREVEQACKRRLDEKEKYTKQRIKAAEDKLKAVEEDLAQLE</sequence>
<feature type="compositionally biased region" description="Basic and acidic residues" evidence="2">
    <location>
        <begin position="10"/>
        <end position="24"/>
    </location>
</feature>
<dbReference type="Gene3D" id="1.10.287.1490">
    <property type="match status" value="1"/>
</dbReference>
<feature type="compositionally biased region" description="Low complexity" evidence="2">
    <location>
        <begin position="43"/>
        <end position="55"/>
    </location>
</feature>
<feature type="compositionally biased region" description="Polar residues" evidence="2">
    <location>
        <begin position="77"/>
        <end position="106"/>
    </location>
</feature>
<keyword evidence="1" id="KW-0175">Coiled coil</keyword>
<gene>
    <name evidence="3" type="ORF">g.24748</name>
</gene>
<feature type="coiled-coil region" evidence="1">
    <location>
        <begin position="380"/>
        <end position="506"/>
    </location>
</feature>
<feature type="non-terminal residue" evidence="3">
    <location>
        <position position="573"/>
    </location>
</feature>